<feature type="region of interest" description="Disordered" evidence="6">
    <location>
        <begin position="1"/>
        <end position="35"/>
    </location>
</feature>
<dbReference type="InterPro" id="IPR052035">
    <property type="entry name" value="ZnF_BED_domain_contain"/>
</dbReference>
<keyword evidence="3" id="KW-0863">Zinc-finger</keyword>
<keyword evidence="2" id="KW-0479">Metal-binding</keyword>
<evidence type="ECO:0000256" key="5">
    <source>
        <dbReference type="ARBA" id="ARBA00023242"/>
    </source>
</evidence>
<evidence type="ECO:0000313" key="8">
    <source>
        <dbReference type="EMBL" id="OQV17415.1"/>
    </source>
</evidence>
<keyword evidence="9" id="KW-1185">Reference proteome</keyword>
<evidence type="ECO:0000256" key="3">
    <source>
        <dbReference type="ARBA" id="ARBA00022771"/>
    </source>
</evidence>
<evidence type="ECO:0000259" key="7">
    <source>
        <dbReference type="Pfam" id="PF04937"/>
    </source>
</evidence>
<keyword evidence="5" id="KW-0539">Nucleus</keyword>
<feature type="domain" description="DUF659" evidence="7">
    <location>
        <begin position="194"/>
        <end position="348"/>
    </location>
</feature>
<organism evidence="8 9">
    <name type="scientific">Hypsibius exemplaris</name>
    <name type="common">Freshwater tardigrade</name>
    <dbReference type="NCBI Taxonomy" id="2072580"/>
    <lineage>
        <taxon>Eukaryota</taxon>
        <taxon>Metazoa</taxon>
        <taxon>Ecdysozoa</taxon>
        <taxon>Tardigrada</taxon>
        <taxon>Eutardigrada</taxon>
        <taxon>Parachela</taxon>
        <taxon>Hypsibioidea</taxon>
        <taxon>Hypsibiidae</taxon>
        <taxon>Hypsibius</taxon>
    </lineage>
</organism>
<feature type="compositionally biased region" description="Acidic residues" evidence="6">
    <location>
        <begin position="1"/>
        <end position="12"/>
    </location>
</feature>
<dbReference type="SUPFAM" id="SSF53098">
    <property type="entry name" value="Ribonuclease H-like"/>
    <property type="match status" value="1"/>
</dbReference>
<reference evidence="9" key="1">
    <citation type="submission" date="2017-01" db="EMBL/GenBank/DDBJ databases">
        <title>Comparative genomics of anhydrobiosis in the tardigrade Hypsibius dujardini.</title>
        <authorList>
            <person name="Yoshida Y."/>
            <person name="Koutsovoulos G."/>
            <person name="Laetsch D."/>
            <person name="Stevens L."/>
            <person name="Kumar S."/>
            <person name="Horikawa D."/>
            <person name="Ishino K."/>
            <person name="Komine S."/>
            <person name="Tomita M."/>
            <person name="Blaxter M."/>
            <person name="Arakawa K."/>
        </authorList>
    </citation>
    <scope>NUCLEOTIDE SEQUENCE [LARGE SCALE GENOMIC DNA]</scope>
    <source>
        <strain evidence="9">Z151</strain>
    </source>
</reference>
<evidence type="ECO:0000256" key="2">
    <source>
        <dbReference type="ARBA" id="ARBA00022723"/>
    </source>
</evidence>
<keyword evidence="4" id="KW-0862">Zinc</keyword>
<dbReference type="OrthoDB" id="4951847at2759"/>
<dbReference type="EMBL" id="MTYJ01000061">
    <property type="protein sequence ID" value="OQV17415.1"/>
    <property type="molecule type" value="Genomic_DNA"/>
</dbReference>
<dbReference type="PANTHER" id="PTHR46481">
    <property type="entry name" value="ZINC FINGER BED DOMAIN-CONTAINING PROTEIN 4"/>
    <property type="match status" value="1"/>
</dbReference>
<dbReference type="PANTHER" id="PTHR46481:SF10">
    <property type="entry name" value="ZINC FINGER BED DOMAIN-CONTAINING PROTEIN 39"/>
    <property type="match status" value="1"/>
</dbReference>
<dbReference type="Pfam" id="PF04937">
    <property type="entry name" value="DUF659"/>
    <property type="match status" value="1"/>
</dbReference>
<gene>
    <name evidence="8" type="ORF">BV898_08518</name>
</gene>
<dbReference type="InterPro" id="IPR007021">
    <property type="entry name" value="DUF659"/>
</dbReference>
<proteinExistence type="predicted"/>
<comment type="caution">
    <text evidence="8">The sequence shown here is derived from an EMBL/GenBank/DDBJ whole genome shotgun (WGS) entry which is preliminary data.</text>
</comment>
<evidence type="ECO:0000313" key="9">
    <source>
        <dbReference type="Proteomes" id="UP000192578"/>
    </source>
</evidence>
<dbReference type="AlphaFoldDB" id="A0A1W0WQD9"/>
<evidence type="ECO:0000256" key="6">
    <source>
        <dbReference type="SAM" id="MobiDB-lite"/>
    </source>
</evidence>
<accession>A0A1W0WQD9</accession>
<comment type="subcellular location">
    <subcellularLocation>
        <location evidence="1">Nucleus</location>
    </subcellularLocation>
</comment>
<dbReference type="GO" id="GO:0005634">
    <property type="term" value="C:nucleus"/>
    <property type="evidence" value="ECO:0007669"/>
    <property type="project" value="UniProtKB-SubCell"/>
</dbReference>
<name>A0A1W0WQD9_HYPEX</name>
<sequence>MADSESDLDEDEREVRYGPDGGGAPVHRAPHQSKSKGPFNPLWKFFRRSTEKVPNTRHFTAFCLACSAKSPTPNQWIRGEPDYLRRHLSNCKYLNASQLSEFRKLEQQMDREKAEKKRKLEPVQSEVNDCVKKPVNLPLAPFMDRPLDSTQQLTFNRLLLDGFISAGIPFSAVENPHIRSALRFLRPAIKLPCRQTFGGPLLDARIAEVKEVMHDAIKNAPFLNLSTDAWKDISRRKILGFVVTGPCGSGLVENFLYSSDDVTSERYTGEDAVKKIMAVIVDIRTKHGGDVRCVTMDSDGAHIRARHLLEIQHPEILSLPCFAHQVNLMFKRVFEKVHFFKSTCASALKIISYFGQNGRNQAILHAEQKRLLKKTISFSQPTETRWYSTANCMKSVFESRLALQTLDLLPATDKPAERILEVVRSGVFWLNLESVLNILGPMVKAQASLETDGATLYDVVVSVREINRTFSVSVSLDALVKAQLVETLEWRWKKFFNPKVLVLGCVFNPHVRLSLFSPFSVKWQPHVFDWAEEYYKRLFRAEPESLFPSLLKYRDQVKPFDEGTLRKWKNPVDFWSYVQFDHPELSKLAGFFLKISIHAAAIERVWSFMTGVQTKARNRLSHTKVHGTAAVKMDLIKRLEKERTEQRKMAERREAASKATLNLPGPSFPTILMDSDEEIEILEQPEAAMETDGGGKVEQMIEELEALEEEDVDLLNWLEEQAVARPVDTFFTVAELFANSLAQ</sequence>
<protein>
    <recommendedName>
        <fullName evidence="7">DUF659 domain-containing protein</fullName>
    </recommendedName>
</protein>
<dbReference type="GO" id="GO:0008270">
    <property type="term" value="F:zinc ion binding"/>
    <property type="evidence" value="ECO:0007669"/>
    <property type="project" value="UniProtKB-KW"/>
</dbReference>
<dbReference type="InterPro" id="IPR012337">
    <property type="entry name" value="RNaseH-like_sf"/>
</dbReference>
<dbReference type="Proteomes" id="UP000192578">
    <property type="component" value="Unassembled WGS sequence"/>
</dbReference>
<evidence type="ECO:0000256" key="1">
    <source>
        <dbReference type="ARBA" id="ARBA00004123"/>
    </source>
</evidence>
<evidence type="ECO:0000256" key="4">
    <source>
        <dbReference type="ARBA" id="ARBA00022833"/>
    </source>
</evidence>